<dbReference type="GO" id="GO:0003690">
    <property type="term" value="F:double-stranded DNA binding"/>
    <property type="evidence" value="ECO:0007669"/>
    <property type="project" value="InterPro"/>
</dbReference>
<dbReference type="EMBL" id="JARJCN010000026">
    <property type="protein sequence ID" value="KAJ7088474.1"/>
    <property type="molecule type" value="Genomic_DNA"/>
</dbReference>
<proteinExistence type="predicted"/>
<evidence type="ECO:0000259" key="7">
    <source>
        <dbReference type="PROSITE" id="PS50158"/>
    </source>
</evidence>
<evidence type="ECO:0000256" key="5">
    <source>
        <dbReference type="PROSITE-ProRule" id="PRU00047"/>
    </source>
</evidence>
<dbReference type="GO" id="GO:0008270">
    <property type="term" value="F:zinc ion binding"/>
    <property type="evidence" value="ECO:0007669"/>
    <property type="project" value="UniProtKB-KW"/>
</dbReference>
<dbReference type="Gene3D" id="4.10.60.10">
    <property type="entry name" value="Zinc finger, CCHC-type"/>
    <property type="match status" value="3"/>
</dbReference>
<dbReference type="PANTHER" id="PTHR22639:SF3">
    <property type="entry name" value="ZINC FINGER CCHC DOMAIN-CONTAINING PROTEIN 3"/>
    <property type="match status" value="1"/>
</dbReference>
<accession>A0AAD6U583</accession>
<dbReference type="InterPro" id="IPR036875">
    <property type="entry name" value="Znf_CCHC_sf"/>
</dbReference>
<sequence>MRPIPSLFSRFTSALNRTGINYPGAKHSLSTIRSRPPRANRSCHLCGTKGHYVATCPLRNFNCGRHGHKSDECPIPTQCHICGSPDHKRTSCPDIERQHAMRCVACGESGHTPSACPRIVKCDICGARGHLADSCPNPEQGVPSIQESSSTPVSDENLL</sequence>
<keyword evidence="2" id="KW-0479">Metal-binding</keyword>
<name>A0AAD6U583_9AGAR</name>
<dbReference type="Pfam" id="PF00098">
    <property type="entry name" value="zf-CCHC"/>
    <property type="match status" value="1"/>
</dbReference>
<keyword evidence="9" id="KW-1185">Reference proteome</keyword>
<dbReference type="InterPro" id="IPR025829">
    <property type="entry name" value="Zn_knuckle_CX2CX3GHX4C"/>
</dbReference>
<evidence type="ECO:0000313" key="9">
    <source>
        <dbReference type="Proteomes" id="UP001222325"/>
    </source>
</evidence>
<dbReference type="Proteomes" id="UP001222325">
    <property type="component" value="Unassembled WGS sequence"/>
</dbReference>
<dbReference type="InterPro" id="IPR042509">
    <property type="entry name" value="ZCCHC3"/>
</dbReference>
<evidence type="ECO:0000256" key="2">
    <source>
        <dbReference type="ARBA" id="ARBA00022723"/>
    </source>
</evidence>
<reference evidence="8" key="1">
    <citation type="submission" date="2023-03" db="EMBL/GenBank/DDBJ databases">
        <title>Massive genome expansion in bonnet fungi (Mycena s.s.) driven by repeated elements and novel gene families across ecological guilds.</title>
        <authorList>
            <consortium name="Lawrence Berkeley National Laboratory"/>
            <person name="Harder C.B."/>
            <person name="Miyauchi S."/>
            <person name="Viragh M."/>
            <person name="Kuo A."/>
            <person name="Thoen E."/>
            <person name="Andreopoulos B."/>
            <person name="Lu D."/>
            <person name="Skrede I."/>
            <person name="Drula E."/>
            <person name="Henrissat B."/>
            <person name="Morin E."/>
            <person name="Kohler A."/>
            <person name="Barry K."/>
            <person name="LaButti K."/>
            <person name="Morin E."/>
            <person name="Salamov A."/>
            <person name="Lipzen A."/>
            <person name="Mereny Z."/>
            <person name="Hegedus B."/>
            <person name="Baldrian P."/>
            <person name="Stursova M."/>
            <person name="Weitz H."/>
            <person name="Taylor A."/>
            <person name="Grigoriev I.V."/>
            <person name="Nagy L.G."/>
            <person name="Martin F."/>
            <person name="Kauserud H."/>
        </authorList>
    </citation>
    <scope>NUCLEOTIDE SEQUENCE</scope>
    <source>
        <strain evidence="8">CBHHK173m</strain>
    </source>
</reference>
<evidence type="ECO:0000313" key="8">
    <source>
        <dbReference type="EMBL" id="KAJ7088474.1"/>
    </source>
</evidence>
<dbReference type="InterPro" id="IPR001878">
    <property type="entry name" value="Znf_CCHC"/>
</dbReference>
<dbReference type="GO" id="GO:0003723">
    <property type="term" value="F:RNA binding"/>
    <property type="evidence" value="ECO:0007669"/>
    <property type="project" value="InterPro"/>
</dbReference>
<keyword evidence="1" id="KW-0507">mRNA processing</keyword>
<feature type="domain" description="CCHC-type" evidence="7">
    <location>
        <begin position="121"/>
        <end position="137"/>
    </location>
</feature>
<keyword evidence="4" id="KW-0862">Zinc</keyword>
<dbReference type="PANTHER" id="PTHR22639">
    <property type="entry name" value="GAG-RELATED PROTEIN"/>
    <property type="match status" value="1"/>
</dbReference>
<feature type="compositionally biased region" description="Polar residues" evidence="6">
    <location>
        <begin position="143"/>
        <end position="159"/>
    </location>
</feature>
<dbReference type="SMART" id="SM00343">
    <property type="entry name" value="ZnF_C2HC"/>
    <property type="match status" value="5"/>
</dbReference>
<dbReference type="SUPFAM" id="SSF57756">
    <property type="entry name" value="Retrovirus zinc finger-like domains"/>
    <property type="match status" value="2"/>
</dbReference>
<feature type="region of interest" description="Disordered" evidence="6">
    <location>
        <begin position="137"/>
        <end position="159"/>
    </location>
</feature>
<evidence type="ECO:0000256" key="1">
    <source>
        <dbReference type="ARBA" id="ARBA00022664"/>
    </source>
</evidence>
<evidence type="ECO:0000256" key="3">
    <source>
        <dbReference type="ARBA" id="ARBA00022771"/>
    </source>
</evidence>
<organism evidence="8 9">
    <name type="scientific">Mycena belliarum</name>
    <dbReference type="NCBI Taxonomy" id="1033014"/>
    <lineage>
        <taxon>Eukaryota</taxon>
        <taxon>Fungi</taxon>
        <taxon>Dikarya</taxon>
        <taxon>Basidiomycota</taxon>
        <taxon>Agaricomycotina</taxon>
        <taxon>Agaricomycetes</taxon>
        <taxon>Agaricomycetidae</taxon>
        <taxon>Agaricales</taxon>
        <taxon>Marasmiineae</taxon>
        <taxon>Mycenaceae</taxon>
        <taxon>Mycena</taxon>
    </lineage>
</organism>
<evidence type="ECO:0000256" key="6">
    <source>
        <dbReference type="SAM" id="MobiDB-lite"/>
    </source>
</evidence>
<feature type="domain" description="CCHC-type" evidence="7">
    <location>
        <begin position="102"/>
        <end position="118"/>
    </location>
</feature>
<dbReference type="AlphaFoldDB" id="A0AAD6U583"/>
<protein>
    <recommendedName>
        <fullName evidence="7">CCHC-type domain-containing protein</fullName>
    </recommendedName>
</protein>
<keyword evidence="3 5" id="KW-0863">Zinc-finger</keyword>
<gene>
    <name evidence="8" type="ORF">B0H15DRAFT_291728</name>
</gene>
<dbReference type="GO" id="GO:0006397">
    <property type="term" value="P:mRNA processing"/>
    <property type="evidence" value="ECO:0007669"/>
    <property type="project" value="UniProtKB-KW"/>
</dbReference>
<feature type="domain" description="CCHC-type" evidence="7">
    <location>
        <begin position="43"/>
        <end position="57"/>
    </location>
</feature>
<comment type="caution">
    <text evidence="8">The sequence shown here is derived from an EMBL/GenBank/DDBJ whole genome shotgun (WGS) entry which is preliminary data.</text>
</comment>
<dbReference type="Pfam" id="PF13696">
    <property type="entry name" value="zf-CCHC_2"/>
    <property type="match status" value="1"/>
</dbReference>
<dbReference type="PROSITE" id="PS50158">
    <property type="entry name" value="ZF_CCHC"/>
    <property type="match status" value="3"/>
</dbReference>
<evidence type="ECO:0000256" key="4">
    <source>
        <dbReference type="ARBA" id="ARBA00022833"/>
    </source>
</evidence>